<keyword evidence="3 7" id="KW-0812">Transmembrane</keyword>
<accession>A0A852UPB0</accession>
<dbReference type="InterPro" id="IPR049453">
    <property type="entry name" value="Memb_transporter_dom"/>
</dbReference>
<evidence type="ECO:0000256" key="5">
    <source>
        <dbReference type="ARBA" id="ARBA00023136"/>
    </source>
</evidence>
<evidence type="ECO:0000256" key="7">
    <source>
        <dbReference type="SAM" id="Phobius"/>
    </source>
</evidence>
<dbReference type="PANTHER" id="PTHR30509">
    <property type="entry name" value="P-HYDROXYBENZOIC ACID EFFLUX PUMP SUBUNIT-RELATED"/>
    <property type="match status" value="1"/>
</dbReference>
<feature type="transmembrane region" description="Helical" evidence="7">
    <location>
        <begin position="404"/>
        <end position="431"/>
    </location>
</feature>
<feature type="transmembrane region" description="Helical" evidence="7">
    <location>
        <begin position="371"/>
        <end position="392"/>
    </location>
</feature>
<comment type="caution">
    <text evidence="9">The sequence shown here is derived from an EMBL/GenBank/DDBJ whole genome shotgun (WGS) entry which is preliminary data.</text>
</comment>
<gene>
    <name evidence="9" type="ORF">HDA43_000168</name>
</gene>
<keyword evidence="5 7" id="KW-0472">Membrane</keyword>
<dbReference type="Pfam" id="PF13515">
    <property type="entry name" value="FUSC_2"/>
    <property type="match status" value="1"/>
</dbReference>
<evidence type="ECO:0000256" key="4">
    <source>
        <dbReference type="ARBA" id="ARBA00022989"/>
    </source>
</evidence>
<feature type="transmembrane region" description="Helical" evidence="7">
    <location>
        <begin position="108"/>
        <end position="126"/>
    </location>
</feature>
<dbReference type="EMBL" id="JACCCO010000001">
    <property type="protein sequence ID" value="NYF38009.1"/>
    <property type="molecule type" value="Genomic_DNA"/>
</dbReference>
<protein>
    <submittedName>
        <fullName evidence="9">Putative membrane protein YccC</fullName>
    </submittedName>
</protein>
<dbReference type="PANTHER" id="PTHR30509:SF9">
    <property type="entry name" value="MULTIDRUG RESISTANCE PROTEIN MDTO"/>
    <property type="match status" value="1"/>
</dbReference>
<evidence type="ECO:0000256" key="6">
    <source>
        <dbReference type="ARBA" id="ARBA00043993"/>
    </source>
</evidence>
<evidence type="ECO:0000259" key="8">
    <source>
        <dbReference type="Pfam" id="PF13515"/>
    </source>
</evidence>
<keyword evidence="4 7" id="KW-1133">Transmembrane helix</keyword>
<name>A0A852UPB0_9ACTN</name>
<dbReference type="Proteomes" id="UP000576393">
    <property type="component" value="Unassembled WGS sequence"/>
</dbReference>
<comment type="subcellular location">
    <subcellularLocation>
        <location evidence="1">Cell membrane</location>
        <topology evidence="1">Multi-pass membrane protein</topology>
    </subcellularLocation>
</comment>
<feature type="transmembrane region" description="Helical" evidence="7">
    <location>
        <begin position="82"/>
        <end position="102"/>
    </location>
</feature>
<feature type="transmembrane region" description="Helical" evidence="7">
    <location>
        <begin position="39"/>
        <end position="61"/>
    </location>
</feature>
<proteinExistence type="inferred from homology"/>
<organism evidence="9 10">
    <name type="scientific">Streptosporangium sandarakinum</name>
    <dbReference type="NCBI Taxonomy" id="1260955"/>
    <lineage>
        <taxon>Bacteria</taxon>
        <taxon>Bacillati</taxon>
        <taxon>Actinomycetota</taxon>
        <taxon>Actinomycetes</taxon>
        <taxon>Streptosporangiales</taxon>
        <taxon>Streptosporangiaceae</taxon>
        <taxon>Streptosporangium</taxon>
    </lineage>
</organism>
<evidence type="ECO:0000256" key="1">
    <source>
        <dbReference type="ARBA" id="ARBA00004651"/>
    </source>
</evidence>
<evidence type="ECO:0000313" key="9">
    <source>
        <dbReference type="EMBL" id="NYF38009.1"/>
    </source>
</evidence>
<keyword evidence="2" id="KW-1003">Cell membrane</keyword>
<feature type="transmembrane region" description="Helical" evidence="7">
    <location>
        <begin position="467"/>
        <end position="485"/>
    </location>
</feature>
<dbReference type="RefSeq" id="WP_179817830.1">
    <property type="nucleotide sequence ID" value="NZ_JACCCO010000001.1"/>
</dbReference>
<evidence type="ECO:0000256" key="2">
    <source>
        <dbReference type="ARBA" id="ARBA00022475"/>
    </source>
</evidence>
<evidence type="ECO:0000313" key="10">
    <source>
        <dbReference type="Proteomes" id="UP000576393"/>
    </source>
</evidence>
<feature type="transmembrane region" description="Helical" evidence="7">
    <location>
        <begin position="346"/>
        <end position="365"/>
    </location>
</feature>
<keyword evidence="10" id="KW-1185">Reference proteome</keyword>
<evidence type="ECO:0000256" key="3">
    <source>
        <dbReference type="ARBA" id="ARBA00022692"/>
    </source>
</evidence>
<feature type="domain" description="Integral membrane bound transporter" evidence="8">
    <location>
        <begin position="357"/>
        <end position="479"/>
    </location>
</feature>
<dbReference type="GO" id="GO:0005886">
    <property type="term" value="C:plasma membrane"/>
    <property type="evidence" value="ECO:0007669"/>
    <property type="project" value="UniProtKB-SubCell"/>
</dbReference>
<comment type="similarity">
    <text evidence="6">Belongs to the YccS/YhfK family.</text>
</comment>
<sequence length="638" mass="67691">MPSPFRSAADRLADAAPGWLVETVRPAPAKPAWWPMVRMALAVTVPLLVALVAGNLTLGLLPSMGAMGPGLANRGGPYRERVARIGLVGLGGAAGYAIGAMVRGHGWWTVPVIVVVSVVSALISTIGAKGSLAGLQLVVMAVISTGIPLPGGPLLGAAQFLLGVAWVTVLGVADWPLRSRNPEESATVTVYRSLDRLIDDRDADALAAFDTALESGYDAVFGARSASAGQDPGQTRLIALLNQASLIRNALISLGQEGRDPPEGTAAAVEEITAALDEGRAPHPPPRLPGESPALRALNSAVDGAVELASGGDVETEQLPYRPVGYGERFRNAWAKMWYGHFTRKYAVRLALCMGVATAISEFGLFERSYWMVLTVALVLKPDFGSVFARALQRALGTFAGTFVGVAVLLVVPYGPLILVPIAVFAALIPYGLQRNWGLMSTFQAPLVLLLVDLLTRGGPRLAEVRLVDTVAGCVIVLLLGYLPWPGSWHAPVRGPFADAVSATARYLRGAFDPGNPDRPVYRRKAYEAMSDLRVVFQRAVTEPPTVSRRITTWMPAMTALEKVADTTAATVARAEHGAPPPPPEAVRALADSLEEIAEAIRRRRVPAEPEPAAEGTPERLDDAIRALRDIISGHHTC</sequence>
<reference evidence="9 10" key="1">
    <citation type="submission" date="2020-07" db="EMBL/GenBank/DDBJ databases">
        <title>Sequencing the genomes of 1000 actinobacteria strains.</title>
        <authorList>
            <person name="Klenk H.-P."/>
        </authorList>
    </citation>
    <scope>NUCLEOTIDE SEQUENCE [LARGE SCALE GENOMIC DNA]</scope>
    <source>
        <strain evidence="9 10">DSM 45763</strain>
    </source>
</reference>
<dbReference type="AlphaFoldDB" id="A0A852UPB0"/>
<feature type="transmembrane region" description="Helical" evidence="7">
    <location>
        <begin position="157"/>
        <end position="177"/>
    </location>
</feature>
<feature type="transmembrane region" description="Helical" evidence="7">
    <location>
        <begin position="437"/>
        <end position="455"/>
    </location>
</feature>